<accession>D2R870</accession>
<dbReference type="eggNOG" id="ENOG5032TW4">
    <property type="taxonomic scope" value="Bacteria"/>
</dbReference>
<dbReference type="Proteomes" id="UP000001887">
    <property type="component" value="Chromosome"/>
</dbReference>
<dbReference type="OrthoDB" id="281093at2"/>
<evidence type="ECO:0000313" key="2">
    <source>
        <dbReference type="EMBL" id="ADB15687.1"/>
    </source>
</evidence>
<reference evidence="2 3" key="1">
    <citation type="journal article" date="2009" name="Stand. Genomic Sci.">
        <title>Complete genome sequence of Pirellula staleyi type strain (ATCC 27377).</title>
        <authorList>
            <person name="Clum A."/>
            <person name="Tindall B.J."/>
            <person name="Sikorski J."/>
            <person name="Ivanova N."/>
            <person name="Mavrommatis K."/>
            <person name="Lucas S."/>
            <person name="Glavina del Rio T."/>
            <person name="Nolan M."/>
            <person name="Chen F."/>
            <person name="Tice H."/>
            <person name="Pitluck S."/>
            <person name="Cheng J.F."/>
            <person name="Chertkov O."/>
            <person name="Brettin T."/>
            <person name="Han C."/>
            <person name="Detter J.C."/>
            <person name="Kuske C."/>
            <person name="Bruce D."/>
            <person name="Goodwin L."/>
            <person name="Ovchinikova G."/>
            <person name="Pati A."/>
            <person name="Mikhailova N."/>
            <person name="Chen A."/>
            <person name="Palaniappan K."/>
            <person name="Land M."/>
            <person name="Hauser L."/>
            <person name="Chang Y.J."/>
            <person name="Jeffries C.D."/>
            <person name="Chain P."/>
            <person name="Rohde M."/>
            <person name="Goker M."/>
            <person name="Bristow J."/>
            <person name="Eisen J.A."/>
            <person name="Markowitz V."/>
            <person name="Hugenholtz P."/>
            <person name="Kyrpides N.C."/>
            <person name="Klenk H.P."/>
            <person name="Lapidus A."/>
        </authorList>
    </citation>
    <scope>NUCLEOTIDE SEQUENCE [LARGE SCALE GENOMIC DNA]</scope>
    <source>
        <strain evidence="3">ATCC 27377 / DSM 6068 / ICPB 4128</strain>
    </source>
</reference>
<sequence length="109" mass="13278" precursor="true">MMRKAILLIALVAGLLTTVGSDCSQAEERAYGRTWGGQYGTRDWERFYHYPYVYYPQNFYGNEYYRSSDDLYHRYPQEMRTPVYNRQWHNPYPEGRRYHQGHQFILDVF</sequence>
<evidence type="ECO:0008006" key="4">
    <source>
        <dbReference type="Google" id="ProtNLM"/>
    </source>
</evidence>
<dbReference type="HOGENOM" id="CLU_2181451_0_0_0"/>
<keyword evidence="3" id="KW-1185">Reference proteome</keyword>
<evidence type="ECO:0000256" key="1">
    <source>
        <dbReference type="SAM" id="SignalP"/>
    </source>
</evidence>
<feature type="chain" id="PRO_5003034741" description="Calmodulin-binding protein" evidence="1">
    <location>
        <begin position="27"/>
        <end position="109"/>
    </location>
</feature>
<dbReference type="KEGG" id="psl:Psta_1003"/>
<dbReference type="EMBL" id="CP001848">
    <property type="protein sequence ID" value="ADB15687.1"/>
    <property type="molecule type" value="Genomic_DNA"/>
</dbReference>
<dbReference type="AlphaFoldDB" id="D2R870"/>
<keyword evidence="1" id="KW-0732">Signal</keyword>
<protein>
    <recommendedName>
        <fullName evidence="4">Calmodulin-binding protein</fullName>
    </recommendedName>
</protein>
<name>D2R870_PIRSD</name>
<evidence type="ECO:0000313" key="3">
    <source>
        <dbReference type="Proteomes" id="UP000001887"/>
    </source>
</evidence>
<organism evidence="2 3">
    <name type="scientific">Pirellula staleyi (strain ATCC 27377 / DSM 6068 / ICPB 4128)</name>
    <name type="common">Pirella staleyi</name>
    <dbReference type="NCBI Taxonomy" id="530564"/>
    <lineage>
        <taxon>Bacteria</taxon>
        <taxon>Pseudomonadati</taxon>
        <taxon>Planctomycetota</taxon>
        <taxon>Planctomycetia</taxon>
        <taxon>Pirellulales</taxon>
        <taxon>Pirellulaceae</taxon>
        <taxon>Pirellula</taxon>
    </lineage>
</organism>
<feature type="signal peptide" evidence="1">
    <location>
        <begin position="1"/>
        <end position="26"/>
    </location>
</feature>
<gene>
    <name evidence="2" type="ordered locus">Psta_1003</name>
</gene>
<proteinExistence type="predicted"/>